<reference evidence="1 2" key="1">
    <citation type="journal article" date="2011" name="J. Gen. Appl. Microbiol.">
        <title>Draft genome sequencing of the enigmatic yeast Saitoella complicata.</title>
        <authorList>
            <person name="Nishida H."/>
            <person name="Hamamoto M."/>
            <person name="Sugiyama J."/>
        </authorList>
    </citation>
    <scope>NUCLEOTIDE SEQUENCE [LARGE SCALE GENOMIC DNA]</scope>
    <source>
        <strain evidence="1 2">NRRL Y-17804</strain>
    </source>
</reference>
<keyword evidence="2" id="KW-1185">Reference proteome</keyword>
<sequence>MLARRDSRRVFTVATIVTLLCLIYLTLSPSWSFAATRKPSVFEPVSRYEAPFATDLDAPAVRKSKRNMRIALINTPKYHFEVVIPLLDAFSHTSHTQLELFVNHTSAERMNALPFLQQAASGELIMRRWEELRSSELMYRPDIAVLTSCSRDLEDLGDMFTNPDSPSSPHEIVCVIHEAPEWEDPESPWRKILQPWVERSRVNFVVLSEHVHRFVAEHFYEPWNVTSSPIKLNDYFPSPALAERHPGSVRLLPAFPPVFDPTPLFPKKSAVELPPEPFALIPGKFEPWRRNYNTIFEHTRKHLSLIREYGASIQLLGSGPPPDIPEDLQDVIHIVPELDFDQYWAFASRATALFPAFAHNQYLIDRASSSIATSVIVGIPVVGTHELVFDKYTYLESGPSARTSWIQGDGEEEMEVFARIKET</sequence>
<organism evidence="1 2">
    <name type="scientific">Saitoella complicata (strain BCRC 22490 / CBS 7301 / JCM 7358 / NBRC 10748 / NRRL Y-17804)</name>
    <dbReference type="NCBI Taxonomy" id="698492"/>
    <lineage>
        <taxon>Eukaryota</taxon>
        <taxon>Fungi</taxon>
        <taxon>Dikarya</taxon>
        <taxon>Ascomycota</taxon>
        <taxon>Taphrinomycotina</taxon>
        <taxon>Taphrinomycotina incertae sedis</taxon>
        <taxon>Saitoella</taxon>
    </lineage>
</organism>
<dbReference type="OrthoDB" id="549336at2759"/>
<dbReference type="EMBL" id="BACD03000010">
    <property type="protein sequence ID" value="GAO47752.1"/>
    <property type="molecule type" value="Genomic_DNA"/>
</dbReference>
<dbReference type="RefSeq" id="XP_019020937.1">
    <property type="nucleotide sequence ID" value="XM_019165223.1"/>
</dbReference>
<reference evidence="1 2" key="3">
    <citation type="journal article" date="2015" name="Genome Announc.">
        <title>Draft Genome Sequence of the Archiascomycetous Yeast Saitoella complicata.</title>
        <authorList>
            <person name="Yamauchi K."/>
            <person name="Kondo S."/>
            <person name="Hamamoto M."/>
            <person name="Takahashi Y."/>
            <person name="Ogura Y."/>
            <person name="Hayashi T."/>
            <person name="Nishida H."/>
        </authorList>
    </citation>
    <scope>NUCLEOTIDE SEQUENCE [LARGE SCALE GENOMIC DNA]</scope>
    <source>
        <strain evidence="1 2">NRRL Y-17804</strain>
    </source>
</reference>
<proteinExistence type="predicted"/>
<gene>
    <name evidence="1" type="ORF">G7K_1951-t1</name>
</gene>
<evidence type="ECO:0000313" key="1">
    <source>
        <dbReference type="EMBL" id="GAO47752.1"/>
    </source>
</evidence>
<reference evidence="1 2" key="2">
    <citation type="journal article" date="2014" name="J. Gen. Appl. Microbiol.">
        <title>The early diverging ascomycetous budding yeast Saitoella complicata has three histone deacetylases belonging to the Clr6, Hos2, and Rpd3 lineages.</title>
        <authorList>
            <person name="Nishida H."/>
            <person name="Matsumoto T."/>
            <person name="Kondo S."/>
            <person name="Hamamoto M."/>
            <person name="Yoshikawa H."/>
        </authorList>
    </citation>
    <scope>NUCLEOTIDE SEQUENCE [LARGE SCALE GENOMIC DNA]</scope>
    <source>
        <strain evidence="1 2">NRRL Y-17804</strain>
    </source>
</reference>
<comment type="caution">
    <text evidence="1">The sequence shown here is derived from an EMBL/GenBank/DDBJ whole genome shotgun (WGS) entry which is preliminary data.</text>
</comment>
<dbReference type="AlphaFoldDB" id="A0A0E9ND20"/>
<dbReference type="OMA" id="HEAEEWE"/>
<evidence type="ECO:0000313" key="2">
    <source>
        <dbReference type="Proteomes" id="UP000033140"/>
    </source>
</evidence>
<accession>A0A0E9ND20</accession>
<name>A0A0E9ND20_SAICN</name>
<dbReference type="Proteomes" id="UP000033140">
    <property type="component" value="Unassembled WGS sequence"/>
</dbReference>
<protein>
    <submittedName>
        <fullName evidence="1">Uncharacterized protein</fullName>
    </submittedName>
</protein>